<dbReference type="Proteomes" id="UP000663419">
    <property type="component" value="Chromosome 2"/>
</dbReference>
<feature type="transmembrane region" description="Helical" evidence="3">
    <location>
        <begin position="235"/>
        <end position="251"/>
    </location>
</feature>
<evidence type="ECO:0008006" key="6">
    <source>
        <dbReference type="Google" id="ProtNLM"/>
    </source>
</evidence>
<dbReference type="EMBL" id="CP069103">
    <property type="protein sequence ID" value="QSS52509.1"/>
    <property type="molecule type" value="Genomic_DNA"/>
</dbReference>
<protein>
    <recommendedName>
        <fullName evidence="6">Protein kinase domain-containing protein</fullName>
    </recommendedName>
</protein>
<keyword evidence="1" id="KW-0547">Nucleotide-binding</keyword>
<name>A0A8A1LEM3_AJEC8</name>
<organism evidence="4 5">
    <name type="scientific">Ajellomyces capsulatus (strain H88)</name>
    <name type="common">Darling's disease fungus</name>
    <name type="synonym">Histoplasma capsulatum</name>
    <dbReference type="NCBI Taxonomy" id="544711"/>
    <lineage>
        <taxon>Eukaryota</taxon>
        <taxon>Fungi</taxon>
        <taxon>Dikarya</taxon>
        <taxon>Ascomycota</taxon>
        <taxon>Pezizomycotina</taxon>
        <taxon>Eurotiomycetes</taxon>
        <taxon>Eurotiomycetidae</taxon>
        <taxon>Onygenales</taxon>
        <taxon>Ajellomycetaceae</taxon>
        <taxon>Histoplasma</taxon>
    </lineage>
</organism>
<dbReference type="Gene3D" id="3.30.200.20">
    <property type="entry name" value="Phosphorylase Kinase, domain 1"/>
    <property type="match status" value="1"/>
</dbReference>
<reference evidence="4" key="1">
    <citation type="submission" date="2021-01" db="EMBL/GenBank/DDBJ databases">
        <title>Chromosome-level genome assembly of a human fungal pathogen reveals clustering of transcriptionally co-regulated genes.</title>
        <authorList>
            <person name="Voorhies M."/>
            <person name="Cohen S."/>
            <person name="Shea T.P."/>
            <person name="Petrus S."/>
            <person name="Munoz J.F."/>
            <person name="Poplawski S."/>
            <person name="Goldman W.E."/>
            <person name="Michael T."/>
            <person name="Cuomo C.A."/>
            <person name="Sil A."/>
            <person name="Beyhan S."/>
        </authorList>
    </citation>
    <scope>NUCLEOTIDE SEQUENCE</scope>
    <source>
        <strain evidence="4">H88</strain>
    </source>
</reference>
<keyword evidence="3" id="KW-1133">Transmembrane helix</keyword>
<evidence type="ECO:0000256" key="1">
    <source>
        <dbReference type="PROSITE-ProRule" id="PRU10141"/>
    </source>
</evidence>
<evidence type="ECO:0000313" key="5">
    <source>
        <dbReference type="Proteomes" id="UP000663419"/>
    </source>
</evidence>
<dbReference type="PROSITE" id="PS00107">
    <property type="entry name" value="PROTEIN_KINASE_ATP"/>
    <property type="match status" value="1"/>
</dbReference>
<dbReference type="Gene3D" id="1.10.510.10">
    <property type="entry name" value="Transferase(Phosphotransferase) domain 1"/>
    <property type="match status" value="1"/>
</dbReference>
<dbReference type="AlphaFoldDB" id="A0A8A1LEM3"/>
<dbReference type="SUPFAM" id="SSF56112">
    <property type="entry name" value="Protein kinase-like (PK-like)"/>
    <property type="match status" value="1"/>
</dbReference>
<dbReference type="InterPro" id="IPR011009">
    <property type="entry name" value="Kinase-like_dom_sf"/>
</dbReference>
<gene>
    <name evidence="4" type="ORF">I7I53_08168</name>
</gene>
<dbReference type="GO" id="GO:0005524">
    <property type="term" value="F:ATP binding"/>
    <property type="evidence" value="ECO:0007669"/>
    <property type="project" value="UniProtKB-UniRule"/>
</dbReference>
<proteinExistence type="predicted"/>
<keyword evidence="1" id="KW-0067">ATP-binding</keyword>
<evidence type="ECO:0000256" key="3">
    <source>
        <dbReference type="SAM" id="Phobius"/>
    </source>
</evidence>
<evidence type="ECO:0000256" key="2">
    <source>
        <dbReference type="SAM" id="MobiDB-lite"/>
    </source>
</evidence>
<sequence>MEPTPQPKQYPVKKHQASDSPGWTTTLFQGSECEFLHEYTDSGLCPVLIDDVLGGSDLVHKGKACSFRIIGKLGRGSYSTVWLGREINSGEYLALKVLRLEYSTLDNSEMSILQKLGKLEVAFFHTHVPTQDQFLCLGLKPLGCTLRERFNAEVDAPSDIPSLTILVKTLLMKVLAFHQKQICHGGRWCLLSHNYSVGYILKLLPMRLWTRLLSLIKNLMLYSGMFQIWTHHLHIQVICLSISFSVMGVLLKQIHKICH</sequence>
<dbReference type="InterPro" id="IPR017441">
    <property type="entry name" value="Protein_kinase_ATP_BS"/>
</dbReference>
<keyword evidence="3" id="KW-0812">Transmembrane</keyword>
<feature type="region of interest" description="Disordered" evidence="2">
    <location>
        <begin position="1"/>
        <end position="20"/>
    </location>
</feature>
<dbReference type="VEuPathDB" id="FungiDB:I7I53_08168"/>
<accession>A0A8A1LEM3</accession>
<keyword evidence="3" id="KW-0472">Membrane</keyword>
<evidence type="ECO:0000313" key="4">
    <source>
        <dbReference type="EMBL" id="QSS52509.1"/>
    </source>
</evidence>
<feature type="binding site" evidence="1">
    <location>
        <position position="96"/>
    </location>
    <ligand>
        <name>ATP</name>
        <dbReference type="ChEBI" id="CHEBI:30616"/>
    </ligand>
</feature>